<dbReference type="EMBL" id="JAIXMP010000012">
    <property type="protein sequence ID" value="KAI9264166.1"/>
    <property type="molecule type" value="Genomic_DNA"/>
</dbReference>
<gene>
    <name evidence="1" type="ORF">BDA99DRAFT_437680</name>
</gene>
<keyword evidence="2" id="KW-1185">Reference proteome</keyword>
<feature type="non-terminal residue" evidence="1">
    <location>
        <position position="1"/>
    </location>
</feature>
<organism evidence="1 2">
    <name type="scientific">Phascolomyces articulosus</name>
    <dbReference type="NCBI Taxonomy" id="60185"/>
    <lineage>
        <taxon>Eukaryota</taxon>
        <taxon>Fungi</taxon>
        <taxon>Fungi incertae sedis</taxon>
        <taxon>Mucoromycota</taxon>
        <taxon>Mucoromycotina</taxon>
        <taxon>Mucoromycetes</taxon>
        <taxon>Mucorales</taxon>
        <taxon>Lichtheimiaceae</taxon>
        <taxon>Phascolomyces</taxon>
    </lineage>
</organism>
<reference evidence="1" key="1">
    <citation type="journal article" date="2022" name="IScience">
        <title>Evolution of zygomycete secretomes and the origins of terrestrial fungal ecologies.</title>
        <authorList>
            <person name="Chang Y."/>
            <person name="Wang Y."/>
            <person name="Mondo S."/>
            <person name="Ahrendt S."/>
            <person name="Andreopoulos W."/>
            <person name="Barry K."/>
            <person name="Beard J."/>
            <person name="Benny G.L."/>
            <person name="Blankenship S."/>
            <person name="Bonito G."/>
            <person name="Cuomo C."/>
            <person name="Desiro A."/>
            <person name="Gervers K.A."/>
            <person name="Hundley H."/>
            <person name="Kuo A."/>
            <person name="LaButti K."/>
            <person name="Lang B.F."/>
            <person name="Lipzen A."/>
            <person name="O'Donnell K."/>
            <person name="Pangilinan J."/>
            <person name="Reynolds N."/>
            <person name="Sandor L."/>
            <person name="Smith M.E."/>
            <person name="Tsang A."/>
            <person name="Grigoriev I.V."/>
            <person name="Stajich J.E."/>
            <person name="Spatafora J.W."/>
        </authorList>
    </citation>
    <scope>NUCLEOTIDE SEQUENCE</scope>
    <source>
        <strain evidence="1">RSA 2281</strain>
    </source>
</reference>
<evidence type="ECO:0000313" key="1">
    <source>
        <dbReference type="EMBL" id="KAI9264166.1"/>
    </source>
</evidence>
<protein>
    <submittedName>
        <fullName evidence="1">Uncharacterized protein</fullName>
    </submittedName>
</protein>
<comment type="caution">
    <text evidence="1">The sequence shown here is derived from an EMBL/GenBank/DDBJ whole genome shotgun (WGS) entry which is preliminary data.</text>
</comment>
<name>A0AAD5KB86_9FUNG</name>
<reference evidence="1" key="2">
    <citation type="submission" date="2023-02" db="EMBL/GenBank/DDBJ databases">
        <authorList>
            <consortium name="DOE Joint Genome Institute"/>
            <person name="Mondo S.J."/>
            <person name="Chang Y."/>
            <person name="Wang Y."/>
            <person name="Ahrendt S."/>
            <person name="Andreopoulos W."/>
            <person name="Barry K."/>
            <person name="Beard J."/>
            <person name="Benny G.L."/>
            <person name="Blankenship S."/>
            <person name="Bonito G."/>
            <person name="Cuomo C."/>
            <person name="Desiro A."/>
            <person name="Gervers K.A."/>
            <person name="Hundley H."/>
            <person name="Kuo A."/>
            <person name="LaButti K."/>
            <person name="Lang B.F."/>
            <person name="Lipzen A."/>
            <person name="O'Donnell K."/>
            <person name="Pangilinan J."/>
            <person name="Reynolds N."/>
            <person name="Sandor L."/>
            <person name="Smith M.W."/>
            <person name="Tsang A."/>
            <person name="Grigoriev I.V."/>
            <person name="Stajich J.E."/>
            <person name="Spatafora J.W."/>
        </authorList>
    </citation>
    <scope>NUCLEOTIDE SEQUENCE</scope>
    <source>
        <strain evidence="1">RSA 2281</strain>
    </source>
</reference>
<proteinExistence type="predicted"/>
<sequence>LFFNVVSTIPNSGTKWRAGETYTVQWKTTVLGENIPDNVNGTIKLGFLEEGSISENLRWDLAKDFRLNSGSQSVTLPGDLETKISYIIVVMGDSGNASPKFTIRGARSP</sequence>
<evidence type="ECO:0000313" key="2">
    <source>
        <dbReference type="Proteomes" id="UP001209540"/>
    </source>
</evidence>
<accession>A0AAD5KB86</accession>
<dbReference type="AlphaFoldDB" id="A0AAD5KB86"/>
<dbReference type="Proteomes" id="UP001209540">
    <property type="component" value="Unassembled WGS sequence"/>
</dbReference>